<protein>
    <submittedName>
        <fullName evidence="2">8750c1be-dc10-4543-9081-cb3a706f3031</fullName>
    </submittedName>
</protein>
<name>A0A8H2W0E8_9HELO</name>
<feature type="region of interest" description="Disordered" evidence="1">
    <location>
        <begin position="1"/>
        <end position="54"/>
    </location>
</feature>
<feature type="compositionally biased region" description="Low complexity" evidence="1">
    <location>
        <begin position="720"/>
        <end position="729"/>
    </location>
</feature>
<feature type="region of interest" description="Disordered" evidence="1">
    <location>
        <begin position="696"/>
        <end position="775"/>
    </location>
</feature>
<feature type="compositionally biased region" description="Low complexity" evidence="1">
    <location>
        <begin position="1"/>
        <end position="38"/>
    </location>
</feature>
<gene>
    <name evidence="2" type="ORF">SCLTRI_LOCUS7575</name>
</gene>
<evidence type="ECO:0000256" key="1">
    <source>
        <dbReference type="SAM" id="MobiDB-lite"/>
    </source>
</evidence>
<accession>A0A8H2W0E8</accession>
<organism evidence="2 3">
    <name type="scientific">Sclerotinia trifoliorum</name>
    <dbReference type="NCBI Taxonomy" id="28548"/>
    <lineage>
        <taxon>Eukaryota</taxon>
        <taxon>Fungi</taxon>
        <taxon>Dikarya</taxon>
        <taxon>Ascomycota</taxon>
        <taxon>Pezizomycotina</taxon>
        <taxon>Leotiomycetes</taxon>
        <taxon>Helotiales</taxon>
        <taxon>Sclerotiniaceae</taxon>
        <taxon>Sclerotinia</taxon>
    </lineage>
</organism>
<evidence type="ECO:0000313" key="2">
    <source>
        <dbReference type="EMBL" id="CAD6447783.1"/>
    </source>
</evidence>
<proteinExistence type="predicted"/>
<dbReference type="EMBL" id="CAJHIA010000030">
    <property type="protein sequence ID" value="CAD6447783.1"/>
    <property type="molecule type" value="Genomic_DNA"/>
</dbReference>
<sequence length="801" mass="88189">MSAKKTSKAPAPAAPATPDAATPGAATPDATAPVTAPTPAAPAPKGKKQANAKAGEIGWENAPEIQKDPAALAARRGPIDVVFNEIERWNLLPVLGSGIHPISTSAAGFLCGLHALVYSYNAARDLAAPEGTPVPLADSVTAQELIAFRRSPEFWQEALEYLTAGGQLTFDDEFGMPNSKEQMLVQVKQFIPDISDNYTIADLHCLLGFLNKKYGTHYSIGDVTHGFNVRWDVQNKVWDLAYKVPTQSMDGGRGIRPVLWLYNDNYEREDESLHRRAPGRKEGMGHWMGFSTLHRDIDRHLIAEANSWFDDATVDAYLKEGVWIVTEDSQGYQADLEDHQDPRELEISKGCFVREPAVAQADPAPQGYKWVQAGPYVNGASNPGMIGIIPLRKLKKIERNVLRHAHDIAGANAVNILKNNAVKKDGRGLWLDFYIHRSIEATSKTGRKYADPKDPAKKFVKGFTFEDGEFLLDTHEPLKRLCARMIRMDGTSGRVKARNLQFLERAWGLPEQLPIAVKGSQKRPDAVFTPGMKAISGIVDKTDARYQYRKDMDVQDFKIKDLRLHCQARGLDFQEYGRTKVSMLAALVKYDSSGVIRSKAVETKQPEPVDEPGLPLRRVLADVPKIAGPPKMPPFHATEIVLEIGKGTADDPATWVRDYEGRFGRIDEKNLEPIKGAWGIELDMLRWNKMIGDMRKDAGWGSNSKAQKEKAASKARAPKAKAAASKAAAPKPPTAKKDKKRPASEYAGPPAKRTRASVAAEEKALSDTAKAKAASVAQKKALSPILEKDEMEMEDFVAEDI</sequence>
<reference evidence="2" key="1">
    <citation type="submission" date="2020-10" db="EMBL/GenBank/DDBJ databases">
        <authorList>
            <person name="Kusch S."/>
        </authorList>
    </citation>
    <scope>NUCLEOTIDE SEQUENCE</scope>
    <source>
        <strain evidence="2">SwB9</strain>
    </source>
</reference>
<comment type="caution">
    <text evidence="2">The sequence shown here is derived from an EMBL/GenBank/DDBJ whole genome shotgun (WGS) entry which is preliminary data.</text>
</comment>
<dbReference type="AlphaFoldDB" id="A0A8H2W0E8"/>
<evidence type="ECO:0000313" key="3">
    <source>
        <dbReference type="Proteomes" id="UP000624404"/>
    </source>
</evidence>
<dbReference type="Proteomes" id="UP000624404">
    <property type="component" value="Unassembled WGS sequence"/>
</dbReference>
<dbReference type="OrthoDB" id="3548454at2759"/>
<keyword evidence="3" id="KW-1185">Reference proteome</keyword>